<evidence type="ECO:0000259" key="9">
    <source>
        <dbReference type="PROSITE" id="PS50240"/>
    </source>
</evidence>
<dbReference type="Pfam" id="PF00431">
    <property type="entry name" value="CUB"/>
    <property type="match status" value="1"/>
</dbReference>
<dbReference type="Proteomes" id="UP000694845">
    <property type="component" value="Unplaced"/>
</dbReference>
<dbReference type="SUPFAM" id="SSF50494">
    <property type="entry name" value="Trypsin-like serine proteases"/>
    <property type="match status" value="1"/>
</dbReference>
<dbReference type="PROSITE" id="PS01209">
    <property type="entry name" value="LDLRA_1"/>
    <property type="match status" value="1"/>
</dbReference>
<dbReference type="InterPro" id="IPR033116">
    <property type="entry name" value="TRYPSIN_SER"/>
</dbReference>
<dbReference type="SUPFAM" id="SSF49854">
    <property type="entry name" value="Spermadhesin, CUB domain"/>
    <property type="match status" value="1"/>
</dbReference>
<dbReference type="Pfam" id="PF00089">
    <property type="entry name" value="Trypsin"/>
    <property type="match status" value="1"/>
</dbReference>
<gene>
    <name evidence="11 12" type="primary">LOC110981891</name>
</gene>
<dbReference type="InterPro" id="IPR001314">
    <property type="entry name" value="Peptidase_S1A"/>
</dbReference>
<dbReference type="PROSITE" id="PS50240">
    <property type="entry name" value="TRYPSIN_DOM"/>
    <property type="match status" value="1"/>
</dbReference>
<dbReference type="Pfam" id="PF00057">
    <property type="entry name" value="Ldl_recept_a"/>
    <property type="match status" value="1"/>
</dbReference>
<dbReference type="CDD" id="cd00190">
    <property type="entry name" value="Tryp_SPc"/>
    <property type="match status" value="1"/>
</dbReference>
<keyword evidence="1 6" id="KW-0645">Protease</keyword>
<dbReference type="Gene3D" id="4.10.400.10">
    <property type="entry name" value="Low-density Lipoprotein Receptor"/>
    <property type="match status" value="1"/>
</dbReference>
<keyword evidence="10" id="KW-1185">Reference proteome</keyword>
<dbReference type="PANTHER" id="PTHR24252:SF7">
    <property type="entry name" value="HYALIN"/>
    <property type="match status" value="1"/>
</dbReference>
<dbReference type="InterPro" id="IPR023415">
    <property type="entry name" value="LDLR_class-A_CS"/>
</dbReference>
<comment type="caution">
    <text evidence="5">Lacks conserved residue(s) required for the propagation of feature annotation.</text>
</comment>
<dbReference type="InterPro" id="IPR018114">
    <property type="entry name" value="TRYPSIN_HIS"/>
</dbReference>
<dbReference type="InterPro" id="IPR001254">
    <property type="entry name" value="Trypsin_dom"/>
</dbReference>
<evidence type="ECO:0000256" key="3">
    <source>
        <dbReference type="ARBA" id="ARBA00022825"/>
    </source>
</evidence>
<name>A0A8B7YQN8_ACAPL</name>
<dbReference type="Gene3D" id="2.40.10.10">
    <property type="entry name" value="Trypsin-like serine proteases"/>
    <property type="match status" value="1"/>
</dbReference>
<dbReference type="CDD" id="cd00112">
    <property type="entry name" value="LDLa"/>
    <property type="match status" value="1"/>
</dbReference>
<organism evidence="10 11">
    <name type="scientific">Acanthaster planci</name>
    <name type="common">Crown-of-thorns starfish</name>
    <dbReference type="NCBI Taxonomy" id="133434"/>
    <lineage>
        <taxon>Eukaryota</taxon>
        <taxon>Metazoa</taxon>
        <taxon>Echinodermata</taxon>
        <taxon>Eleutherozoa</taxon>
        <taxon>Asterozoa</taxon>
        <taxon>Asteroidea</taxon>
        <taxon>Valvatacea</taxon>
        <taxon>Valvatida</taxon>
        <taxon>Acanthasteridae</taxon>
        <taxon>Acanthaster</taxon>
    </lineage>
</organism>
<evidence type="ECO:0000313" key="10">
    <source>
        <dbReference type="Proteomes" id="UP000694845"/>
    </source>
</evidence>
<keyword evidence="7" id="KW-1133">Transmembrane helix</keyword>
<dbReference type="SMART" id="SM00020">
    <property type="entry name" value="Tryp_SPc"/>
    <property type="match status" value="1"/>
</dbReference>
<dbReference type="CDD" id="cd00041">
    <property type="entry name" value="CUB"/>
    <property type="match status" value="1"/>
</dbReference>
<reference evidence="11 12" key="1">
    <citation type="submission" date="2025-04" db="UniProtKB">
        <authorList>
            <consortium name="RefSeq"/>
        </authorList>
    </citation>
    <scope>IDENTIFICATION</scope>
</reference>
<keyword evidence="8" id="KW-0732">Signal</keyword>
<dbReference type="PROSITE" id="PS00135">
    <property type="entry name" value="TRYPSIN_SER"/>
    <property type="match status" value="1"/>
</dbReference>
<dbReference type="PROSITE" id="PS50068">
    <property type="entry name" value="LDLRA_2"/>
    <property type="match status" value="1"/>
</dbReference>
<proteinExistence type="predicted"/>
<evidence type="ECO:0000313" key="11">
    <source>
        <dbReference type="RefSeq" id="XP_022095588.1"/>
    </source>
</evidence>
<evidence type="ECO:0000256" key="7">
    <source>
        <dbReference type="SAM" id="Phobius"/>
    </source>
</evidence>
<evidence type="ECO:0000256" key="1">
    <source>
        <dbReference type="ARBA" id="ARBA00022670"/>
    </source>
</evidence>
<dbReference type="InterPro" id="IPR000859">
    <property type="entry name" value="CUB_dom"/>
</dbReference>
<feature type="disulfide bond" evidence="5">
    <location>
        <begin position="309"/>
        <end position="327"/>
    </location>
</feature>
<dbReference type="RefSeq" id="XP_022095588.1">
    <property type="nucleotide sequence ID" value="XM_022239896.1"/>
</dbReference>
<sequence length="746" mass="81814">MNWPSARPRTFIEITLAMLLVIVLAFPRTGHCFQDYTTCGKQKVPLSGEVAIVGGKPAQVGEWPWQAQMLFQGRGICGASLVHPQWILSAAHCVSTLIDQPQYFAFKMGSNKYEGGGANTQIRAADKVFMHPNYTIYNTDHDSDVALFKLDNPFDLNDYVQPVCVPTADMADSFQAGTQVTVTGWGSTGDGSSYSEDLLEVSVPIVDQECKSAYNAHNIIITDNMVCAGKSDGGKDSCQGDSGGPMVAKTNDKWFQVGVVSFGIGCALAEYPGVYARMTAFQDWIAPIFEGKDPDRQDSNCTDRSEYKCLLGGCIPYDAKCDGVHDCYTGSDENANCDFPVSMFDITESSYRNFKLTNDSIRKTHFAPTPSECAVLCLAFSTCVAFDFTPNFALCDLAEAGYSLMETIFYVQHYVLGKLKDPLPVMNTSAHHGFIGYPVQLLDPAGSLPDEFVWNIAPKDLVNTIRFRFTGFHTDEEVSRGSPCENYLLVGGKRSLPVCLYQYTGAKSFTWSVLSNQTSVKLQTTDIFKSSFVAEYTAEFSHTQAINVDSSGGEITTPNYPQVYSRLLNYRVFLRAPYGRQVELTVGDFDKAICLAGYDFEIYDMQDGVEGIPLKILGNCYMDMPTSVVTSKGEMLIKLITNRNSYSPNIGGFRLRYALSDETDSGKYKDLENDRNTMQSALIGVGVGAGVVILCLVAVVLKLSTKQGSKSRPSVQATQNNGNVIAVQPVNQRAANVGEDNRAFNI</sequence>
<accession>A0A8B7YQN8</accession>
<dbReference type="InterPro" id="IPR009003">
    <property type="entry name" value="Peptidase_S1_PA"/>
</dbReference>
<dbReference type="OrthoDB" id="6376138at2759"/>
<feature type="transmembrane region" description="Helical" evidence="7">
    <location>
        <begin position="681"/>
        <end position="703"/>
    </location>
</feature>
<evidence type="ECO:0000256" key="5">
    <source>
        <dbReference type="PROSITE-ProRule" id="PRU00124"/>
    </source>
</evidence>
<dbReference type="RefSeq" id="XP_022095589.1">
    <property type="nucleotide sequence ID" value="XM_022239897.1"/>
</dbReference>
<dbReference type="PRINTS" id="PR00722">
    <property type="entry name" value="CHYMOTRYPSIN"/>
</dbReference>
<dbReference type="AlphaFoldDB" id="A0A8B7YQN8"/>
<dbReference type="PANTHER" id="PTHR24252">
    <property type="entry name" value="ACROSIN-RELATED"/>
    <property type="match status" value="1"/>
</dbReference>
<keyword evidence="7" id="KW-0812">Transmembrane</keyword>
<keyword evidence="7" id="KW-0472">Membrane</keyword>
<dbReference type="Gene3D" id="2.60.120.290">
    <property type="entry name" value="Spermadhesin, CUB domain"/>
    <property type="match status" value="1"/>
</dbReference>
<dbReference type="InterPro" id="IPR002172">
    <property type="entry name" value="LDrepeatLR_classA_rpt"/>
</dbReference>
<keyword evidence="4 5" id="KW-1015">Disulfide bond</keyword>
<evidence type="ECO:0000256" key="4">
    <source>
        <dbReference type="ARBA" id="ARBA00023157"/>
    </source>
</evidence>
<dbReference type="KEGG" id="aplc:110981891"/>
<dbReference type="GeneID" id="110981891"/>
<dbReference type="InterPro" id="IPR035914">
    <property type="entry name" value="Sperma_CUB_dom_sf"/>
</dbReference>
<dbReference type="GO" id="GO:0004252">
    <property type="term" value="F:serine-type endopeptidase activity"/>
    <property type="evidence" value="ECO:0007669"/>
    <property type="project" value="InterPro"/>
</dbReference>
<keyword evidence="3 6" id="KW-0720">Serine protease</keyword>
<dbReference type="PROSITE" id="PS00134">
    <property type="entry name" value="TRYPSIN_HIS"/>
    <property type="match status" value="1"/>
</dbReference>
<evidence type="ECO:0000256" key="8">
    <source>
        <dbReference type="SAM" id="SignalP"/>
    </source>
</evidence>
<feature type="domain" description="Peptidase S1" evidence="9">
    <location>
        <begin position="52"/>
        <end position="290"/>
    </location>
</feature>
<evidence type="ECO:0000256" key="6">
    <source>
        <dbReference type="RuleBase" id="RU363034"/>
    </source>
</evidence>
<dbReference type="SUPFAM" id="SSF57424">
    <property type="entry name" value="LDL receptor-like module"/>
    <property type="match status" value="1"/>
</dbReference>
<dbReference type="FunFam" id="2.40.10.10:FF:000003">
    <property type="entry name" value="Transmembrane serine protease 3"/>
    <property type="match status" value="1"/>
</dbReference>
<feature type="signal peptide" evidence="8">
    <location>
        <begin position="1"/>
        <end position="32"/>
    </location>
</feature>
<protein>
    <submittedName>
        <fullName evidence="11 12">Uncharacterized protein LOC110981891 isoform X1</fullName>
    </submittedName>
</protein>
<evidence type="ECO:0000313" key="12">
    <source>
        <dbReference type="RefSeq" id="XP_022095589.1"/>
    </source>
</evidence>
<dbReference type="GO" id="GO:0006508">
    <property type="term" value="P:proteolysis"/>
    <property type="evidence" value="ECO:0007669"/>
    <property type="project" value="UniProtKB-KW"/>
</dbReference>
<keyword evidence="2 6" id="KW-0378">Hydrolase</keyword>
<dbReference type="InterPro" id="IPR036055">
    <property type="entry name" value="LDL_receptor-like_sf"/>
</dbReference>
<dbReference type="InterPro" id="IPR043504">
    <property type="entry name" value="Peptidase_S1_PA_chymotrypsin"/>
</dbReference>
<evidence type="ECO:0000256" key="2">
    <source>
        <dbReference type="ARBA" id="ARBA00022801"/>
    </source>
</evidence>
<dbReference type="SMART" id="SM00192">
    <property type="entry name" value="LDLa"/>
    <property type="match status" value="1"/>
</dbReference>
<feature type="chain" id="PRO_5044665602" evidence="8">
    <location>
        <begin position="33"/>
        <end position="746"/>
    </location>
</feature>